<protein>
    <submittedName>
        <fullName evidence="1">Uncharacterized protein</fullName>
    </submittedName>
</protein>
<accession>A0A9D1UD12</accession>
<sequence length="280" mass="33422">MQTKENQVHINLLTKQIPLLKKRELKQEGKEEEWTKILEYLLDHQQKTLACELLEKGVLNILKEERRSGIYRKILRYKDERMFRYILKYEGEVSERIFFSPESNMEKLFLKVILNKYRKSVELEEGRNRLWEICFACGADQMMRWILKKKKDYQYLGRIAGNGSDEIFHVLDSTPARSVLLDVRKEVLTEAFLTKSGKERLDYLEKRGWAKGDHRKEKISISKEARGKLGQRTYKKSKRGHQEKAMDEKKLKYLLRCEAEKAKNLEEPKSRRYKRKAACI</sequence>
<dbReference type="PROSITE" id="PS50096">
    <property type="entry name" value="IQ"/>
    <property type="match status" value="1"/>
</dbReference>
<reference evidence="1" key="2">
    <citation type="submission" date="2021-04" db="EMBL/GenBank/DDBJ databases">
        <authorList>
            <person name="Gilroy R."/>
        </authorList>
    </citation>
    <scope>NUCLEOTIDE SEQUENCE</scope>
    <source>
        <strain evidence="1">ChiSxjej1B13-11762</strain>
    </source>
</reference>
<evidence type="ECO:0000313" key="1">
    <source>
        <dbReference type="EMBL" id="HIW82798.1"/>
    </source>
</evidence>
<dbReference type="AlphaFoldDB" id="A0A9D1UD12"/>
<comment type="caution">
    <text evidence="1">The sequence shown here is derived from an EMBL/GenBank/DDBJ whole genome shotgun (WGS) entry which is preliminary data.</text>
</comment>
<dbReference type="Proteomes" id="UP000824263">
    <property type="component" value="Unassembled WGS sequence"/>
</dbReference>
<dbReference type="EMBL" id="DXGF01000010">
    <property type="protein sequence ID" value="HIW82798.1"/>
    <property type="molecule type" value="Genomic_DNA"/>
</dbReference>
<evidence type="ECO:0000313" key="2">
    <source>
        <dbReference type="Proteomes" id="UP000824263"/>
    </source>
</evidence>
<name>A0A9D1UD12_9FIRM</name>
<gene>
    <name evidence="1" type="ORF">H9873_00515</name>
</gene>
<proteinExistence type="predicted"/>
<reference evidence="1" key="1">
    <citation type="journal article" date="2021" name="PeerJ">
        <title>Extensive microbial diversity within the chicken gut microbiome revealed by metagenomics and culture.</title>
        <authorList>
            <person name="Gilroy R."/>
            <person name="Ravi A."/>
            <person name="Getino M."/>
            <person name="Pursley I."/>
            <person name="Horton D.L."/>
            <person name="Alikhan N.F."/>
            <person name="Baker D."/>
            <person name="Gharbi K."/>
            <person name="Hall N."/>
            <person name="Watson M."/>
            <person name="Adriaenssens E.M."/>
            <person name="Foster-Nyarko E."/>
            <person name="Jarju S."/>
            <person name="Secka A."/>
            <person name="Antonio M."/>
            <person name="Oren A."/>
            <person name="Chaudhuri R.R."/>
            <person name="La Ragione R."/>
            <person name="Hildebrand F."/>
            <person name="Pallen M.J."/>
        </authorList>
    </citation>
    <scope>NUCLEOTIDE SEQUENCE</scope>
    <source>
        <strain evidence="1">ChiSxjej1B13-11762</strain>
    </source>
</reference>
<organism evidence="1 2">
    <name type="scientific">Candidatus Dorea gallistercoris</name>
    <dbReference type="NCBI Taxonomy" id="2838542"/>
    <lineage>
        <taxon>Bacteria</taxon>
        <taxon>Bacillati</taxon>
        <taxon>Bacillota</taxon>
        <taxon>Clostridia</taxon>
        <taxon>Lachnospirales</taxon>
        <taxon>Lachnospiraceae</taxon>
        <taxon>Dorea</taxon>
    </lineage>
</organism>